<evidence type="ECO:0008006" key="3">
    <source>
        <dbReference type="Google" id="ProtNLM"/>
    </source>
</evidence>
<name>A0ABW9J6X6_9SPHI</name>
<comment type="caution">
    <text evidence="1">The sequence shown here is derived from an EMBL/GenBank/DDBJ whole genome shotgun (WGS) entry which is preliminary data.</text>
</comment>
<accession>A0ABW9J6X6</accession>
<evidence type="ECO:0000313" key="2">
    <source>
        <dbReference type="Proteomes" id="UP001517247"/>
    </source>
</evidence>
<dbReference type="EMBL" id="SSHJ02000007">
    <property type="protein sequence ID" value="MFN0256259.1"/>
    <property type="molecule type" value="Genomic_DNA"/>
</dbReference>
<proteinExistence type="predicted"/>
<dbReference type="RefSeq" id="WP_138723379.1">
    <property type="nucleotide sequence ID" value="NZ_SSHJ02000007.1"/>
</dbReference>
<dbReference type="Proteomes" id="UP001517247">
    <property type="component" value="Unassembled WGS sequence"/>
</dbReference>
<protein>
    <recommendedName>
        <fullName evidence="3">Lipoprotein</fullName>
    </recommendedName>
</protein>
<keyword evidence="2" id="KW-1185">Reference proteome</keyword>
<sequence length="184" mass="21388">MERLVYLTLILSSFYFSCRNIEKSKENIHQIYGDRSARITRARENKIEKTKNNLDSTKSLIRQRNTKDTSSYTFILEGNFSAEGNEGKAFYRGNKINKIKITFYGETGKIVYNYRFRGKLVDVSQQRFHYRTDFTEVKSAKDITNGEQINFITDLEGNLVKGINKGADLDTFHELKKAIPFDLI</sequence>
<evidence type="ECO:0000313" key="1">
    <source>
        <dbReference type="EMBL" id="MFN0256259.1"/>
    </source>
</evidence>
<organism evidence="1 2">
    <name type="scientific">Pedobacter ureilyticus</name>
    <dbReference type="NCBI Taxonomy" id="1393051"/>
    <lineage>
        <taxon>Bacteria</taxon>
        <taxon>Pseudomonadati</taxon>
        <taxon>Bacteroidota</taxon>
        <taxon>Sphingobacteriia</taxon>
        <taxon>Sphingobacteriales</taxon>
        <taxon>Sphingobacteriaceae</taxon>
        <taxon>Pedobacter</taxon>
    </lineage>
</organism>
<reference evidence="1 2" key="1">
    <citation type="submission" date="2024-12" db="EMBL/GenBank/DDBJ databases">
        <authorList>
            <person name="Hu S."/>
        </authorList>
    </citation>
    <scope>NUCLEOTIDE SEQUENCE [LARGE SCALE GENOMIC DNA]</scope>
    <source>
        <strain evidence="1 2">THG-T11</strain>
    </source>
</reference>
<gene>
    <name evidence="1" type="ORF">E6A44_011785</name>
</gene>